<dbReference type="EC" id="6.3.5.4" evidence="3"/>
<sequence>MATDAQNTLNSNPQPSLTSHLHLSLVLEKGESLFGHDNLTIHAADRIIRGEEETIVIAGHPYFVGLNTPTDQQLYKQITSANFSPEALQGSFVVARLNNSLGTLTLYTDKFATVPAFWHQKPHSRECHISSLLSDINQDGELSNQSLYNYVYFHMIPAPSTAYSQYQKLSAATQLTITSQLEGTTDTYWVPHFNLKQSTSAAALSKELRIAMKNAVERCIAPNCAAFLSGGLDSSTVAGMLSEIDPSQSEAYSIGFSAEGYDEMAYARITAKKFGINLHEYYVTPEDIVSALHKVIPSFDEPFGNSSALPAYFCSKVAKENNVATMLAGDGGDELFAGNERYAKQAVFEFYRSVPKILRSGIIEPLLEQREFSNRFLAKAQSYIKQAKLGLPARLQTYNFLERDDVTGIFTADFLEKVDLEQPMLLQQSLYNRPINASMLNRMMYLDWQITLADNDLVKVNNACRINEVNVRYPMLDDELVYLSLKIEDQLKLKGSQLRYFYKETFKNWLPDETIHKSKHGFGLPFGVWMETYSPLSELAYDSLSELKKRNIIQPAYIDKLIKDHKEGHAAYYGEMIWVLMSLEIWLKARHG</sequence>
<comment type="pathway">
    <text evidence="1">Amino-acid biosynthesis; L-asparagine biosynthesis; L-asparagine from L-aspartate (L-Gln route): step 1/1.</text>
</comment>
<dbReference type="InterPro" id="IPR014729">
    <property type="entry name" value="Rossmann-like_a/b/a_fold"/>
</dbReference>
<dbReference type="InterPro" id="IPR051786">
    <property type="entry name" value="ASN_synthetase/amidase"/>
</dbReference>
<dbReference type="InterPro" id="IPR001962">
    <property type="entry name" value="Asn_synthase"/>
</dbReference>
<dbReference type="AlphaFoldDB" id="A0AAW7XK77"/>
<feature type="site" description="Important for beta-aspartyl-AMP intermediate formation" evidence="5">
    <location>
        <position position="330"/>
    </location>
</feature>
<dbReference type="EMBL" id="JAUOPG010000008">
    <property type="protein sequence ID" value="MDO6454475.1"/>
    <property type="molecule type" value="Genomic_DNA"/>
</dbReference>
<organism evidence="7 8">
    <name type="scientific">Neptunomonas phycophila</name>
    <dbReference type="NCBI Taxonomy" id="1572645"/>
    <lineage>
        <taxon>Bacteria</taxon>
        <taxon>Pseudomonadati</taxon>
        <taxon>Pseudomonadota</taxon>
        <taxon>Gammaproteobacteria</taxon>
        <taxon>Oceanospirillales</taxon>
        <taxon>Oceanospirillaceae</taxon>
        <taxon>Neptunomonas</taxon>
    </lineage>
</organism>
<dbReference type="GO" id="GO:0006529">
    <property type="term" value="P:asparagine biosynthetic process"/>
    <property type="evidence" value="ECO:0007669"/>
    <property type="project" value="InterPro"/>
</dbReference>
<dbReference type="Pfam" id="PF00733">
    <property type="entry name" value="Asn_synthase"/>
    <property type="match status" value="1"/>
</dbReference>
<comment type="similarity">
    <text evidence="2">Belongs to the asparagine synthetase family.</text>
</comment>
<dbReference type="PANTHER" id="PTHR43284:SF1">
    <property type="entry name" value="ASPARAGINE SYNTHETASE"/>
    <property type="match status" value="1"/>
</dbReference>
<evidence type="ECO:0000259" key="6">
    <source>
        <dbReference type="Pfam" id="PF00733"/>
    </source>
</evidence>
<dbReference type="Gene3D" id="3.40.50.620">
    <property type="entry name" value="HUPs"/>
    <property type="match status" value="1"/>
</dbReference>
<evidence type="ECO:0000313" key="7">
    <source>
        <dbReference type="EMBL" id="MDO6454475.1"/>
    </source>
</evidence>
<protein>
    <recommendedName>
        <fullName evidence="3">asparagine synthase (glutamine-hydrolyzing)</fullName>
        <ecNumber evidence="3">6.3.5.4</ecNumber>
    </recommendedName>
</protein>
<evidence type="ECO:0000256" key="2">
    <source>
        <dbReference type="ARBA" id="ARBA00005752"/>
    </source>
</evidence>
<name>A0AAW7XK77_9GAMM</name>
<comment type="caution">
    <text evidence="7">The sequence shown here is derived from an EMBL/GenBank/DDBJ whole genome shotgun (WGS) entry which is preliminary data.</text>
</comment>
<dbReference type="InterPro" id="IPR006426">
    <property type="entry name" value="Asn_synth_AEB"/>
</dbReference>
<dbReference type="RefSeq" id="WP_303551161.1">
    <property type="nucleotide sequence ID" value="NZ_JAUOPG010000008.1"/>
</dbReference>
<feature type="domain" description="Asparagine synthetase" evidence="6">
    <location>
        <begin position="208"/>
        <end position="588"/>
    </location>
</feature>
<evidence type="ECO:0000256" key="5">
    <source>
        <dbReference type="PIRSR" id="PIRSR001589-3"/>
    </source>
</evidence>
<evidence type="ECO:0000256" key="3">
    <source>
        <dbReference type="ARBA" id="ARBA00012737"/>
    </source>
</evidence>
<reference evidence="7" key="1">
    <citation type="submission" date="2023-07" db="EMBL/GenBank/DDBJ databases">
        <title>Genome content predicts the carbon catabolic preferences of heterotrophic bacteria.</title>
        <authorList>
            <person name="Gralka M."/>
        </authorList>
    </citation>
    <scope>NUCLEOTIDE SEQUENCE</scope>
    <source>
        <strain evidence="7">I2M16</strain>
    </source>
</reference>
<dbReference type="GO" id="GO:0004066">
    <property type="term" value="F:asparagine synthase (glutamine-hydrolyzing) activity"/>
    <property type="evidence" value="ECO:0007669"/>
    <property type="project" value="UniProtKB-EC"/>
</dbReference>
<evidence type="ECO:0000256" key="1">
    <source>
        <dbReference type="ARBA" id="ARBA00005187"/>
    </source>
</evidence>
<proteinExistence type="inferred from homology"/>
<dbReference type="Proteomes" id="UP001169862">
    <property type="component" value="Unassembled WGS sequence"/>
</dbReference>
<evidence type="ECO:0000256" key="4">
    <source>
        <dbReference type="ARBA" id="ARBA00048741"/>
    </source>
</evidence>
<dbReference type="SUPFAM" id="SSF52402">
    <property type="entry name" value="Adenine nucleotide alpha hydrolases-like"/>
    <property type="match status" value="1"/>
</dbReference>
<dbReference type="PANTHER" id="PTHR43284">
    <property type="entry name" value="ASPARAGINE SYNTHETASE (GLUTAMINE-HYDROLYZING)"/>
    <property type="match status" value="1"/>
</dbReference>
<evidence type="ECO:0000313" key="8">
    <source>
        <dbReference type="Proteomes" id="UP001169862"/>
    </source>
</evidence>
<accession>A0AAW7XK77</accession>
<dbReference type="GO" id="GO:0005829">
    <property type="term" value="C:cytosol"/>
    <property type="evidence" value="ECO:0007669"/>
    <property type="project" value="TreeGrafter"/>
</dbReference>
<comment type="catalytic activity">
    <reaction evidence="4">
        <text>L-aspartate + L-glutamine + ATP + H2O = L-asparagine + L-glutamate + AMP + diphosphate + H(+)</text>
        <dbReference type="Rhea" id="RHEA:12228"/>
        <dbReference type="ChEBI" id="CHEBI:15377"/>
        <dbReference type="ChEBI" id="CHEBI:15378"/>
        <dbReference type="ChEBI" id="CHEBI:29985"/>
        <dbReference type="ChEBI" id="CHEBI:29991"/>
        <dbReference type="ChEBI" id="CHEBI:30616"/>
        <dbReference type="ChEBI" id="CHEBI:33019"/>
        <dbReference type="ChEBI" id="CHEBI:58048"/>
        <dbReference type="ChEBI" id="CHEBI:58359"/>
        <dbReference type="ChEBI" id="CHEBI:456215"/>
        <dbReference type="EC" id="6.3.5.4"/>
    </reaction>
</comment>
<dbReference type="PIRSF" id="PIRSF001589">
    <property type="entry name" value="Asn_synthetase_glu-h"/>
    <property type="match status" value="1"/>
</dbReference>
<dbReference type="CDD" id="cd01991">
    <property type="entry name" value="Asn_synthase_B_C"/>
    <property type="match status" value="1"/>
</dbReference>
<gene>
    <name evidence="7" type="ORF">Q4490_12945</name>
</gene>